<proteinExistence type="predicted"/>
<feature type="compositionally biased region" description="Basic residues" evidence="1">
    <location>
        <begin position="1"/>
        <end position="13"/>
    </location>
</feature>
<dbReference type="AlphaFoldDB" id="A0A0A1TWJ5"/>
<organism evidence="2 3">
    <name type="scientific">Entamoeba invadens IP1</name>
    <dbReference type="NCBI Taxonomy" id="370355"/>
    <lineage>
        <taxon>Eukaryota</taxon>
        <taxon>Amoebozoa</taxon>
        <taxon>Evosea</taxon>
        <taxon>Archamoebae</taxon>
        <taxon>Mastigamoebida</taxon>
        <taxon>Entamoebidae</taxon>
        <taxon>Entamoeba</taxon>
    </lineage>
</organism>
<feature type="compositionally biased region" description="Basic and acidic residues" evidence="1">
    <location>
        <begin position="44"/>
        <end position="97"/>
    </location>
</feature>
<feature type="compositionally biased region" description="Basic and acidic residues" evidence="1">
    <location>
        <begin position="106"/>
        <end position="125"/>
    </location>
</feature>
<feature type="compositionally biased region" description="Polar residues" evidence="1">
    <location>
        <begin position="228"/>
        <end position="243"/>
    </location>
</feature>
<dbReference type="Proteomes" id="UP000014680">
    <property type="component" value="Unassembled WGS sequence"/>
</dbReference>
<feature type="compositionally biased region" description="Basic and acidic residues" evidence="1">
    <location>
        <begin position="254"/>
        <end position="271"/>
    </location>
</feature>
<dbReference type="KEGG" id="eiv:EIN_468770"/>
<dbReference type="OrthoDB" id="29934at2759"/>
<dbReference type="GeneID" id="14882695"/>
<reference evidence="2 3" key="1">
    <citation type="submission" date="2012-10" db="EMBL/GenBank/DDBJ databases">
        <authorList>
            <person name="Zafar N."/>
            <person name="Inman J."/>
            <person name="Hall N."/>
            <person name="Lorenzi H."/>
            <person name="Caler E."/>
        </authorList>
    </citation>
    <scope>NUCLEOTIDE SEQUENCE [LARGE SCALE GENOMIC DNA]</scope>
    <source>
        <strain evidence="2 3">IP1</strain>
    </source>
</reference>
<evidence type="ECO:0000256" key="1">
    <source>
        <dbReference type="SAM" id="MobiDB-lite"/>
    </source>
</evidence>
<feature type="compositionally biased region" description="Polar residues" evidence="1">
    <location>
        <begin position="128"/>
        <end position="139"/>
    </location>
</feature>
<feature type="non-terminal residue" evidence="2">
    <location>
        <position position="1"/>
    </location>
</feature>
<name>A0A0A1TWJ5_ENTIV</name>
<feature type="region of interest" description="Disordered" evidence="1">
    <location>
        <begin position="1"/>
        <end position="139"/>
    </location>
</feature>
<gene>
    <name evidence="2" type="ORF">EIN_468770</name>
</gene>
<feature type="region of interest" description="Disordered" evidence="1">
    <location>
        <begin position="228"/>
        <end position="287"/>
    </location>
</feature>
<evidence type="ECO:0000313" key="3">
    <source>
        <dbReference type="Proteomes" id="UP000014680"/>
    </source>
</evidence>
<protein>
    <submittedName>
        <fullName evidence="2">Uncharacterized protein</fullName>
    </submittedName>
</protein>
<feature type="compositionally biased region" description="Basic and acidic residues" evidence="1">
    <location>
        <begin position="14"/>
        <end position="24"/>
    </location>
</feature>
<keyword evidence="3" id="KW-1185">Reference proteome</keyword>
<evidence type="ECO:0000313" key="2">
    <source>
        <dbReference type="EMBL" id="ELP83713.1"/>
    </source>
</evidence>
<sequence>KSQGKKPRKRYTKREKEKIKKVEAPEDDESCTVDDNLLLAQMNEQKKEDEEKSEREKMELFDEKKEKNLEDKTENLSERISEKMDERPNESPKETTKHTRKRKLRSATERKPTLRLACLEKETKQKSTRQNSRETNSPQLIPSITQTGIVSQSISQIKPERSLYEDHLSIISKAGILDLNGQVDFSNIVLHTEKPKTAKVKEDKLKDLKKMKKEVSLDSSIISKITQFCTNDPPNQVKPTQVKKTGTSSENENEEKTEQIKTMPKLKESDNNKQISGPIPSIDLGSK</sequence>
<dbReference type="EMBL" id="KB207240">
    <property type="protein sequence ID" value="ELP83713.1"/>
    <property type="molecule type" value="Genomic_DNA"/>
</dbReference>
<dbReference type="VEuPathDB" id="AmoebaDB:EIN_468770"/>
<dbReference type="RefSeq" id="XP_004183059.1">
    <property type="nucleotide sequence ID" value="XM_004183011.1"/>
</dbReference>
<accession>A0A0A1TWJ5</accession>